<feature type="transmembrane region" description="Helical" evidence="1">
    <location>
        <begin position="52"/>
        <end position="70"/>
    </location>
</feature>
<dbReference type="EMBL" id="CP022129">
    <property type="protein sequence ID" value="ASF48026.1"/>
    <property type="molecule type" value="Genomic_DNA"/>
</dbReference>
<protein>
    <submittedName>
        <fullName evidence="2">Uncharacterized protein</fullName>
    </submittedName>
</protein>
<keyword evidence="3" id="KW-1185">Reference proteome</keyword>
<feature type="transmembrane region" description="Helical" evidence="1">
    <location>
        <begin position="20"/>
        <end position="40"/>
    </location>
</feature>
<keyword evidence="1" id="KW-0812">Transmembrane</keyword>
<evidence type="ECO:0000256" key="1">
    <source>
        <dbReference type="SAM" id="Phobius"/>
    </source>
</evidence>
<name>A0A1Z4C398_9GAMM</name>
<proteinExistence type="predicted"/>
<sequence length="125" mass="13745">MPIKTAKRTANWQRLRETHLLWLSASLLSLVLFGHSQHWFPPALFGAALTDRASLTALLIITFMSLLSLHTVSNARYPAQSLFLSGIIMGLSLAFAWGINGITCILIFGITPIFKAGFAECTRKA</sequence>
<dbReference type="RefSeq" id="WP_088620896.1">
    <property type="nucleotide sequence ID" value="NZ_CP022129.1"/>
</dbReference>
<accession>A0A1Z4C398</accession>
<reference evidence="2 3" key="1">
    <citation type="submission" date="2017-06" db="EMBL/GenBank/DDBJ databases">
        <title>Genome Sequencing of the methanotroph Methylovulum psychrotolerants str. HV10-M2 isolated from a high-altitude environment.</title>
        <authorList>
            <person name="Mateos-Rivera A."/>
        </authorList>
    </citation>
    <scope>NUCLEOTIDE SEQUENCE [LARGE SCALE GENOMIC DNA]</scope>
    <source>
        <strain evidence="2 3">HV10_M2</strain>
    </source>
</reference>
<gene>
    <name evidence="2" type="ORF">CEK71_19220</name>
</gene>
<keyword evidence="1" id="KW-1133">Transmembrane helix</keyword>
<keyword evidence="1" id="KW-0472">Membrane</keyword>
<evidence type="ECO:0000313" key="2">
    <source>
        <dbReference type="EMBL" id="ASF48026.1"/>
    </source>
</evidence>
<evidence type="ECO:0000313" key="3">
    <source>
        <dbReference type="Proteomes" id="UP000197019"/>
    </source>
</evidence>
<dbReference type="AlphaFoldDB" id="A0A1Z4C398"/>
<feature type="transmembrane region" description="Helical" evidence="1">
    <location>
        <begin position="82"/>
        <end position="110"/>
    </location>
</feature>
<dbReference type="KEGG" id="mpsy:CEK71_19220"/>
<organism evidence="2 3">
    <name type="scientific">Methylovulum psychrotolerans</name>
    <dbReference type="NCBI Taxonomy" id="1704499"/>
    <lineage>
        <taxon>Bacteria</taxon>
        <taxon>Pseudomonadati</taxon>
        <taxon>Pseudomonadota</taxon>
        <taxon>Gammaproteobacteria</taxon>
        <taxon>Methylococcales</taxon>
        <taxon>Methylococcaceae</taxon>
        <taxon>Methylovulum</taxon>
    </lineage>
</organism>
<dbReference type="Proteomes" id="UP000197019">
    <property type="component" value="Chromosome"/>
</dbReference>